<dbReference type="InterPro" id="IPR003107">
    <property type="entry name" value="HAT"/>
</dbReference>
<dbReference type="AlphaFoldDB" id="A0A0L0FYZ2"/>
<proteinExistence type="inferred from homology"/>
<dbReference type="eggNOG" id="KOG1258">
    <property type="taxonomic scope" value="Eukaryota"/>
</dbReference>
<dbReference type="Pfam" id="PF23240">
    <property type="entry name" value="HAT_PRP39_N"/>
    <property type="match status" value="1"/>
</dbReference>
<evidence type="ECO:0008006" key="9">
    <source>
        <dbReference type="Google" id="ProtNLM"/>
    </source>
</evidence>
<keyword evidence="4" id="KW-0508">mRNA splicing</keyword>
<dbReference type="GO" id="GO:0005685">
    <property type="term" value="C:U1 snRNP"/>
    <property type="evidence" value="ECO:0007669"/>
    <property type="project" value="TreeGrafter"/>
</dbReference>
<dbReference type="OrthoDB" id="10265668at2759"/>
<dbReference type="Gene3D" id="1.25.40.10">
    <property type="entry name" value="Tetratricopeptide repeat domain"/>
    <property type="match status" value="2"/>
</dbReference>
<sequence length="562" mass="62411">MVAFGKFLSYFPLCFGYWKKYADLEHKLAGIAGVTSVYEQGVAAIPQSVDLWVHYLKHAQAQEDEQVPGQDNGQELLKLFERAAQACGRDWKSSPFWDLYLAQAQQSRDKTVVAKVYAQLLAIPHLYHDQYVAKFNAFVADTAVETIATPEEIDAIKQEIEASMGQMSEIALAEEVKSKAAELRQKVAMATSVEANRCKPFEDRLARNYFHVKDVDEQQKTAWKTYLCMMIDASYDREVIAFTFERCLIVCALYEEFWLQFAYWHRGDPQAMAAVLQRAILFTANKPNCYLALASAQEAIGADGIEGARATYKMATETFTTDSEGFVELAVRYSNFERRQNEAQSAVAVLDAAVALCEAGTATHSYLLGAKAELQSKVGEAADARATYEACARANPSNKDTYLRWLNWEQSFYTEADEDVSVRTESVFAVVKEVGTAALAEQDLADLALRRVRLLDTLGSDAALLQSARLDYFGTYGSGATFNPATAAKKRHAQDAMAQPVPKAAKVDAQVPVVGVVAPAAHVDPMAQHNAWAQQQNQWGNYQQQGYGMQQGWGNQQYGWGQ</sequence>
<reference evidence="7 8" key="1">
    <citation type="submission" date="2011-02" db="EMBL/GenBank/DDBJ databases">
        <title>The Genome Sequence of Sphaeroforma arctica JP610.</title>
        <authorList>
            <consortium name="The Broad Institute Genome Sequencing Platform"/>
            <person name="Russ C."/>
            <person name="Cuomo C."/>
            <person name="Young S.K."/>
            <person name="Zeng Q."/>
            <person name="Gargeya S."/>
            <person name="Alvarado L."/>
            <person name="Berlin A."/>
            <person name="Chapman S.B."/>
            <person name="Chen Z."/>
            <person name="Freedman E."/>
            <person name="Gellesch M."/>
            <person name="Goldberg J."/>
            <person name="Griggs A."/>
            <person name="Gujja S."/>
            <person name="Heilman E."/>
            <person name="Heiman D."/>
            <person name="Howarth C."/>
            <person name="Mehta T."/>
            <person name="Neiman D."/>
            <person name="Pearson M."/>
            <person name="Roberts A."/>
            <person name="Saif S."/>
            <person name="Shea T."/>
            <person name="Shenoy N."/>
            <person name="Sisk P."/>
            <person name="Stolte C."/>
            <person name="Sykes S."/>
            <person name="White J."/>
            <person name="Yandava C."/>
            <person name="Burger G."/>
            <person name="Gray M.W."/>
            <person name="Holland P.W.H."/>
            <person name="King N."/>
            <person name="Lang F.B.F."/>
            <person name="Roger A.J."/>
            <person name="Ruiz-Trillo I."/>
            <person name="Haas B."/>
            <person name="Nusbaum C."/>
            <person name="Birren B."/>
        </authorList>
    </citation>
    <scope>NUCLEOTIDE SEQUENCE [LARGE SCALE GENOMIC DNA]</scope>
    <source>
        <strain evidence="7 8">JP610</strain>
    </source>
</reference>
<evidence type="ECO:0000256" key="3">
    <source>
        <dbReference type="ARBA" id="ARBA00022737"/>
    </source>
</evidence>
<dbReference type="GeneID" id="25906166"/>
<comment type="similarity">
    <text evidence="6">Belongs to the PRP39 family.</text>
</comment>
<protein>
    <recommendedName>
        <fullName evidence="9">Suppressor of forked domain-containing protein</fullName>
    </recommendedName>
</protein>
<dbReference type="SUPFAM" id="SSF48452">
    <property type="entry name" value="TPR-like"/>
    <property type="match status" value="1"/>
</dbReference>
<dbReference type="SMART" id="SM00386">
    <property type="entry name" value="HAT"/>
    <property type="match status" value="4"/>
</dbReference>
<accession>A0A0L0FYZ2</accession>
<evidence type="ECO:0000256" key="4">
    <source>
        <dbReference type="ARBA" id="ARBA00023187"/>
    </source>
</evidence>
<dbReference type="InterPro" id="IPR011990">
    <property type="entry name" value="TPR-like_helical_dom_sf"/>
</dbReference>
<name>A0A0L0FYZ2_9EUKA</name>
<keyword evidence="8" id="KW-1185">Reference proteome</keyword>
<dbReference type="InterPro" id="IPR059164">
    <property type="entry name" value="HAT_PRP39_C"/>
</dbReference>
<dbReference type="GO" id="GO:0071004">
    <property type="term" value="C:U2-type prespliceosome"/>
    <property type="evidence" value="ECO:0007669"/>
    <property type="project" value="TreeGrafter"/>
</dbReference>
<evidence type="ECO:0000256" key="6">
    <source>
        <dbReference type="ARBA" id="ARBA00038019"/>
    </source>
</evidence>
<dbReference type="PANTHER" id="PTHR17204">
    <property type="entry name" value="PRE-MRNA PROCESSING PROTEIN PRP39-RELATED"/>
    <property type="match status" value="1"/>
</dbReference>
<dbReference type="PANTHER" id="PTHR17204:SF5">
    <property type="entry name" value="PRE-MRNA-PROCESSING FACTOR 39"/>
    <property type="match status" value="1"/>
</dbReference>
<dbReference type="GO" id="GO:0030627">
    <property type="term" value="F:pre-mRNA 5'-splice site binding"/>
    <property type="evidence" value="ECO:0007669"/>
    <property type="project" value="TreeGrafter"/>
</dbReference>
<keyword evidence="3" id="KW-0677">Repeat</keyword>
<dbReference type="EMBL" id="KQ241965">
    <property type="protein sequence ID" value="KNC82045.1"/>
    <property type="molecule type" value="Genomic_DNA"/>
</dbReference>
<evidence type="ECO:0000256" key="2">
    <source>
        <dbReference type="ARBA" id="ARBA00022664"/>
    </source>
</evidence>
<keyword evidence="5" id="KW-0539">Nucleus</keyword>
<evidence type="ECO:0000313" key="7">
    <source>
        <dbReference type="EMBL" id="KNC82045.1"/>
    </source>
</evidence>
<evidence type="ECO:0000313" key="8">
    <source>
        <dbReference type="Proteomes" id="UP000054560"/>
    </source>
</evidence>
<evidence type="ECO:0000256" key="5">
    <source>
        <dbReference type="ARBA" id="ARBA00023242"/>
    </source>
</evidence>
<keyword evidence="2" id="KW-0507">mRNA processing</keyword>
<evidence type="ECO:0000256" key="1">
    <source>
        <dbReference type="ARBA" id="ARBA00004123"/>
    </source>
</evidence>
<dbReference type="Pfam" id="PF23241">
    <property type="entry name" value="HAT_PRP39_C"/>
    <property type="match status" value="1"/>
</dbReference>
<dbReference type="RefSeq" id="XP_014155947.1">
    <property type="nucleotide sequence ID" value="XM_014300472.1"/>
</dbReference>
<gene>
    <name evidence="7" type="ORF">SARC_05662</name>
</gene>
<organism evidence="7 8">
    <name type="scientific">Sphaeroforma arctica JP610</name>
    <dbReference type="NCBI Taxonomy" id="667725"/>
    <lineage>
        <taxon>Eukaryota</taxon>
        <taxon>Ichthyosporea</taxon>
        <taxon>Ichthyophonida</taxon>
        <taxon>Sphaeroforma</taxon>
    </lineage>
</organism>
<dbReference type="GO" id="GO:0000395">
    <property type="term" value="P:mRNA 5'-splice site recognition"/>
    <property type="evidence" value="ECO:0007669"/>
    <property type="project" value="TreeGrafter"/>
</dbReference>
<dbReference type="STRING" id="667725.A0A0L0FYZ2"/>
<dbReference type="GO" id="GO:0000243">
    <property type="term" value="C:commitment complex"/>
    <property type="evidence" value="ECO:0007669"/>
    <property type="project" value="TreeGrafter"/>
</dbReference>
<dbReference type="Proteomes" id="UP000054560">
    <property type="component" value="Unassembled WGS sequence"/>
</dbReference>
<comment type="subcellular location">
    <subcellularLocation>
        <location evidence="1">Nucleus</location>
    </subcellularLocation>
</comment>